<proteinExistence type="predicted"/>
<comment type="caution">
    <text evidence="3">The sequence shown here is derived from an EMBL/GenBank/DDBJ whole genome shotgun (WGS) entry which is preliminary data.</text>
</comment>
<dbReference type="AlphaFoldDB" id="A0A5N8VYN3"/>
<protein>
    <submittedName>
        <fullName evidence="3">VCBS repeat-containing protein</fullName>
    </submittedName>
</protein>
<evidence type="ECO:0000256" key="1">
    <source>
        <dbReference type="ARBA" id="ARBA00022729"/>
    </source>
</evidence>
<evidence type="ECO:0000313" key="3">
    <source>
        <dbReference type="EMBL" id="MPY39035.1"/>
    </source>
</evidence>
<feature type="region of interest" description="Disordered" evidence="2">
    <location>
        <begin position="37"/>
        <end position="69"/>
    </location>
</feature>
<reference evidence="3 4" key="1">
    <citation type="submission" date="2019-07" db="EMBL/GenBank/DDBJ databases">
        <title>New species of Amycolatopsis and Streptomyces.</title>
        <authorList>
            <person name="Duangmal K."/>
            <person name="Teo W.F.A."/>
            <person name="Lipun K."/>
        </authorList>
    </citation>
    <scope>NUCLEOTIDE SEQUENCE [LARGE SCALE GENOMIC DNA]</scope>
    <source>
        <strain evidence="3 4">TISTR 2346</strain>
    </source>
</reference>
<gene>
    <name evidence="3" type="ORF">FNH04_03535</name>
</gene>
<dbReference type="Proteomes" id="UP000326979">
    <property type="component" value="Unassembled WGS sequence"/>
</dbReference>
<dbReference type="Pfam" id="PF13517">
    <property type="entry name" value="FG-GAP_3"/>
    <property type="match status" value="1"/>
</dbReference>
<organism evidence="3 4">
    <name type="scientific">Streptomyces phyllanthi</name>
    <dbReference type="NCBI Taxonomy" id="1803180"/>
    <lineage>
        <taxon>Bacteria</taxon>
        <taxon>Bacillati</taxon>
        <taxon>Actinomycetota</taxon>
        <taxon>Actinomycetes</taxon>
        <taxon>Kitasatosporales</taxon>
        <taxon>Streptomycetaceae</taxon>
        <taxon>Streptomyces</taxon>
    </lineage>
</organism>
<sequence>MERRRFGRFPANRRAAGGVAALVAAALGVGLLVPDWSGSPEDSAAKKPDRSSGPLDEQEARRKAVATGKRVEATALRDATSTTYAKPDGTFELHVSSAPVRAEVDGEWKPINTTLRRVKGGWAPEAAAEPVVFSDGSGSTSSGTARGAAADEAGAVRPAVYAVSRNGGSDTVTAADENTAYTELVTMTSGEHQITVSWPGALPTPAINGAQALYRDVFPDVDLLLTARDSGFGHVLIVHDAQAAANPDLEKLSYGLSSPDLVFKLDENTKVVTAVDGDGTEYAVSPTPMMWDSAGAPAVTEGADPQPAEPSDEPEVSTSESAAPNEDGARETGEPSGGLDTDAPADPAAHRQAHRGTGTGKGAGAVPAAYRQVAERLTDTEVFALTGLAGPDPGTHLAVADADLSAPGTTDTALTIAPKQSLLTDDDTEWPVFVDPSFTGPSTNWTTAYKKYPTSSFYDGANYNSGTTEARVGYEATTWGTSRSFFRLKLTNTEGTRKLKGAYISSAKLRTLETYSWSCSGRVVELWHTGSISSSTTWNNQPDWKSKVTSRDVAHGYSSSCPDEYVEFDTKSLVQDAADSGWYSVTLGLRAYDETSAYPWKKFKAEGEKAPKLVITYNHKPTVSSTSLDMSPGPGCDRVLEYPTIGKRDLTLSANANDADGDESLDRVVFQLWRTNYSSTTLIEKTDTTPSATGQASVTFPASTLTNGWTYSWQVQARDNSGASSSWYPINEKDKADTCRFVFDSSVPDSPLVLSDDFPKESPSGDVWSVKKLGEQGAFTFATDETDVTAFRYGFNTGSCTSSPLTAGSGTYVDEDGTSKSGKKYTLTTGVPLAGPNVLYVCAQDSAGNLSSASQYVFYVTPRDQPDEPGDVTGDGYADLFVINEYKDLAMYSGSSTGDLHRSLNAAHDKGTPLDCDLTAEADDIAENCWTDATGTQPALIAHYADSYPGDGMTDLFARMPDDELYLYKGDGYGSIDTSKRLTVYLPDGSPDPATFTQMIVADYDLDKRPDLFATTDGGGMWAFTGYSGASFGTATKIATTAWEPRDLVSVGDHDKDGAPDLLWRSETSDRLYLRYGVKDTTNGGATIASLSTAADSRTGADEIYAEGWSETAMPVRLIHGTPDATGDDIPDIWSLASDGSVKLYKGGASTIGTATTVISSSSGWGTTKLAFG</sequence>
<dbReference type="EMBL" id="VJZE01000011">
    <property type="protein sequence ID" value="MPY39035.1"/>
    <property type="molecule type" value="Genomic_DNA"/>
</dbReference>
<accession>A0A5N8VYN3</accession>
<dbReference type="InterPro" id="IPR028994">
    <property type="entry name" value="Integrin_alpha_N"/>
</dbReference>
<dbReference type="RefSeq" id="WP_152780196.1">
    <property type="nucleotide sequence ID" value="NZ_BAABEQ010000045.1"/>
</dbReference>
<dbReference type="OrthoDB" id="4332189at2"/>
<evidence type="ECO:0000256" key="2">
    <source>
        <dbReference type="SAM" id="MobiDB-lite"/>
    </source>
</evidence>
<keyword evidence="1" id="KW-0732">Signal</keyword>
<keyword evidence="4" id="KW-1185">Reference proteome</keyword>
<feature type="region of interest" description="Disordered" evidence="2">
    <location>
        <begin position="279"/>
        <end position="364"/>
    </location>
</feature>
<evidence type="ECO:0000313" key="4">
    <source>
        <dbReference type="Proteomes" id="UP000326979"/>
    </source>
</evidence>
<dbReference type="SUPFAM" id="SSF69318">
    <property type="entry name" value="Integrin alpha N-terminal domain"/>
    <property type="match status" value="1"/>
</dbReference>
<dbReference type="InterPro" id="IPR013517">
    <property type="entry name" value="FG-GAP"/>
</dbReference>
<name>A0A5N8VYN3_9ACTN</name>